<proteinExistence type="predicted"/>
<organism evidence="2 3">
    <name type="scientific">Rhizobium tubonense</name>
    <dbReference type="NCBI Taxonomy" id="484088"/>
    <lineage>
        <taxon>Bacteria</taxon>
        <taxon>Pseudomonadati</taxon>
        <taxon>Pseudomonadota</taxon>
        <taxon>Alphaproteobacteria</taxon>
        <taxon>Hyphomicrobiales</taxon>
        <taxon>Rhizobiaceae</taxon>
        <taxon>Rhizobium/Agrobacterium group</taxon>
        <taxon>Rhizobium</taxon>
    </lineage>
</organism>
<evidence type="ECO:0000256" key="1">
    <source>
        <dbReference type="SAM" id="SignalP"/>
    </source>
</evidence>
<dbReference type="Proteomes" id="UP000248925">
    <property type="component" value="Unassembled WGS sequence"/>
</dbReference>
<reference evidence="2 3" key="1">
    <citation type="journal article" date="2018" name="Sci. Rep.">
        <title>Rhizobium tumorigenes sp. nov., a novel plant tumorigenic bacterium isolated from cane gall tumors on thornless blackberry.</title>
        <authorList>
            <person name="Kuzmanovi N."/>
            <person name="Smalla K."/>
            <person name="Gronow S."/>
            <person name="PuBawska J."/>
        </authorList>
    </citation>
    <scope>NUCLEOTIDE SEQUENCE [LARGE SCALE GENOMIC DNA]</scope>
    <source>
        <strain evidence="2 3">CCBAU 85046</strain>
    </source>
</reference>
<sequence length="119" mass="13364">MKFSAILVLLIGVATPAVAAETDHTYTWSKAQWGYYKNQLSDPEVYNRTVDSCKSQPATEEALQKLSVVMHVPKSAVKQEYCRRTLKAYASGTVTYDEYLTYRTTHVASKSLTRAIQGH</sequence>
<gene>
    <name evidence="2" type="ORF">CPY51_27180</name>
</gene>
<accession>A0A2W4C8D7</accession>
<dbReference type="RefSeq" id="WP_111163351.1">
    <property type="nucleotide sequence ID" value="NZ_PCDP01000061.1"/>
</dbReference>
<feature type="chain" id="PRO_5015952478" evidence="1">
    <location>
        <begin position="20"/>
        <end position="119"/>
    </location>
</feature>
<keyword evidence="3" id="KW-1185">Reference proteome</keyword>
<protein>
    <submittedName>
        <fullName evidence="2">Uncharacterized protein</fullName>
    </submittedName>
</protein>
<keyword evidence="1" id="KW-0732">Signal</keyword>
<comment type="caution">
    <text evidence="2">The sequence shown here is derived from an EMBL/GenBank/DDBJ whole genome shotgun (WGS) entry which is preliminary data.</text>
</comment>
<evidence type="ECO:0000313" key="2">
    <source>
        <dbReference type="EMBL" id="PZM09201.1"/>
    </source>
</evidence>
<evidence type="ECO:0000313" key="3">
    <source>
        <dbReference type="Proteomes" id="UP000248925"/>
    </source>
</evidence>
<dbReference type="OrthoDB" id="8353100at2"/>
<feature type="signal peptide" evidence="1">
    <location>
        <begin position="1"/>
        <end position="19"/>
    </location>
</feature>
<name>A0A2W4C8D7_9HYPH</name>
<dbReference type="EMBL" id="PCDP01000061">
    <property type="protein sequence ID" value="PZM09201.1"/>
    <property type="molecule type" value="Genomic_DNA"/>
</dbReference>
<dbReference type="AlphaFoldDB" id="A0A2W4C8D7"/>